<evidence type="ECO:0000256" key="3">
    <source>
        <dbReference type="ARBA" id="ARBA00004555"/>
    </source>
</evidence>
<dbReference type="GO" id="GO:0005576">
    <property type="term" value="C:extracellular region"/>
    <property type="evidence" value="ECO:0007669"/>
    <property type="project" value="UniProtKB-SubCell"/>
</dbReference>
<keyword evidence="9" id="KW-0479">Metal-binding</keyword>
<dbReference type="InterPro" id="IPR039866">
    <property type="entry name" value="CPQ"/>
</dbReference>
<keyword evidence="7" id="KW-0121">Carboxypeptidase</keyword>
<evidence type="ECO:0000256" key="1">
    <source>
        <dbReference type="ARBA" id="ARBA00004240"/>
    </source>
</evidence>
<dbReference type="GO" id="GO:0004180">
    <property type="term" value="F:carboxypeptidase activity"/>
    <property type="evidence" value="ECO:0007669"/>
    <property type="project" value="UniProtKB-KW"/>
</dbReference>
<keyword evidence="13" id="KW-0862">Zinc</keyword>
<evidence type="ECO:0000256" key="8">
    <source>
        <dbReference type="ARBA" id="ARBA00022670"/>
    </source>
</evidence>
<dbReference type="Gene3D" id="3.40.630.10">
    <property type="entry name" value="Zn peptidases"/>
    <property type="match status" value="1"/>
</dbReference>
<evidence type="ECO:0000256" key="20">
    <source>
        <dbReference type="ARBA" id="ARBA00033328"/>
    </source>
</evidence>
<keyword evidence="8" id="KW-0645">Protease</keyword>
<comment type="subcellular location">
    <subcellularLocation>
        <location evidence="1">Endoplasmic reticulum</location>
    </subcellularLocation>
    <subcellularLocation>
        <location evidence="3">Golgi apparatus</location>
    </subcellularLocation>
    <subcellularLocation>
        <location evidence="2">Lysosome</location>
    </subcellularLocation>
    <subcellularLocation>
        <location evidence="4">Secreted</location>
    </subcellularLocation>
</comment>
<keyword evidence="11" id="KW-0378">Hydrolase</keyword>
<evidence type="ECO:0000256" key="17">
    <source>
        <dbReference type="ARBA" id="ARBA00023180"/>
    </source>
</evidence>
<dbReference type="SUPFAM" id="SSF53187">
    <property type="entry name" value="Zn-dependent exopeptidases"/>
    <property type="match status" value="1"/>
</dbReference>
<dbReference type="PROSITE" id="PS51257">
    <property type="entry name" value="PROKAR_LIPOPROTEIN"/>
    <property type="match status" value="1"/>
</dbReference>
<dbReference type="GO" id="GO:0006508">
    <property type="term" value="P:proteolysis"/>
    <property type="evidence" value="ECO:0007669"/>
    <property type="project" value="UniProtKB-KW"/>
</dbReference>
<evidence type="ECO:0000256" key="16">
    <source>
        <dbReference type="ARBA" id="ARBA00023145"/>
    </source>
</evidence>
<keyword evidence="17" id="KW-0325">Glycoprotein</keyword>
<evidence type="ECO:0000256" key="15">
    <source>
        <dbReference type="ARBA" id="ARBA00023049"/>
    </source>
</evidence>
<evidence type="ECO:0000256" key="11">
    <source>
        <dbReference type="ARBA" id="ARBA00022801"/>
    </source>
</evidence>
<evidence type="ECO:0000256" key="19">
    <source>
        <dbReference type="ARBA" id="ARBA00025833"/>
    </source>
</evidence>
<evidence type="ECO:0000256" key="7">
    <source>
        <dbReference type="ARBA" id="ARBA00022645"/>
    </source>
</evidence>
<keyword evidence="10" id="KW-0732">Signal</keyword>
<sequence>MKRTLTGKAEKSLNSFYWLACILPLLWLSGCKPQAQDRSSPPALRPELLPKFEAIKDLGLRQEKAYEFLKLITSIGGRLTGSPEADRAVELTASLMTELGFDRVWTEPVKVQRWVRGQAEEAMVRSSKLGTQALSICALGNSLGTSADGLEAGVVEVRSFEDLAALKDVVPGRIVFYNVPMDRTVVEPFAAYGRAAQFRVRGASEAARYGARAVLIRSMTFRVDQNPHTGLMEYDDRAPRIPAAAVSTAGAELLHHWLRTDPELKVWLRMNCRQEEPVTSANVIGQLTGSEFPDEIILIGGHLDSWDLSPGAHDDAAGCAVAIEVLRLIKETGLKPKRTIRAVMFMDEEFGGTGGRAYAASDSRKQEKHLVAIEQDRGGAAPVGLAFSLEILTDRLKPLLAYLGPLGINWIRTGGGGVDIGPLREKGATLGGLIPESQRYFDYHHSALDVPEAVHPRELELQAVILAMVIYFLAEQGV</sequence>
<accession>A0A3E2BMU9</accession>
<dbReference type="AlphaFoldDB" id="A0A3E2BMU9"/>
<keyword evidence="12" id="KW-0256">Endoplasmic reticulum</keyword>
<reference evidence="22 23" key="1">
    <citation type="submission" date="2018-08" db="EMBL/GenBank/DDBJ databases">
        <title>Genome analysis of the thermophilic bacterium of the candidate phylum Aminicenantes from deep subsurface aquifer revealed its physiology and ecological role.</title>
        <authorList>
            <person name="Kadnikov V.V."/>
            <person name="Mardanov A.V."/>
            <person name="Beletsky A.V."/>
            <person name="Karnachuk O.V."/>
            <person name="Ravin N.V."/>
        </authorList>
    </citation>
    <scope>NUCLEOTIDE SEQUENCE [LARGE SCALE GENOMIC DNA]</scope>
    <source>
        <strain evidence="22">BY38</strain>
    </source>
</reference>
<dbReference type="GO" id="GO:0070573">
    <property type="term" value="F:metallodipeptidase activity"/>
    <property type="evidence" value="ECO:0007669"/>
    <property type="project" value="InterPro"/>
</dbReference>
<dbReference type="Gene3D" id="3.50.30.30">
    <property type="match status" value="1"/>
</dbReference>
<evidence type="ECO:0000256" key="18">
    <source>
        <dbReference type="ARBA" id="ARBA00023228"/>
    </source>
</evidence>
<evidence type="ECO:0000256" key="2">
    <source>
        <dbReference type="ARBA" id="ARBA00004371"/>
    </source>
</evidence>
<dbReference type="InterPro" id="IPR007484">
    <property type="entry name" value="Peptidase_M28"/>
</dbReference>
<keyword evidence="6" id="KW-0964">Secreted</keyword>
<evidence type="ECO:0000256" key="13">
    <source>
        <dbReference type="ARBA" id="ARBA00022833"/>
    </source>
</evidence>
<evidence type="ECO:0000256" key="5">
    <source>
        <dbReference type="ARBA" id="ARBA00014116"/>
    </source>
</evidence>
<evidence type="ECO:0000256" key="10">
    <source>
        <dbReference type="ARBA" id="ARBA00022729"/>
    </source>
</evidence>
<dbReference type="GO" id="GO:0046872">
    <property type="term" value="F:metal ion binding"/>
    <property type="evidence" value="ECO:0007669"/>
    <property type="project" value="UniProtKB-KW"/>
</dbReference>
<gene>
    <name evidence="22" type="ORF">OP8BY_2091</name>
</gene>
<keyword evidence="18" id="KW-0458">Lysosome</keyword>
<evidence type="ECO:0000256" key="9">
    <source>
        <dbReference type="ARBA" id="ARBA00022723"/>
    </source>
</evidence>
<evidence type="ECO:0000256" key="12">
    <source>
        <dbReference type="ARBA" id="ARBA00022824"/>
    </source>
</evidence>
<evidence type="ECO:0000313" key="22">
    <source>
        <dbReference type="EMBL" id="RFT16085.1"/>
    </source>
</evidence>
<dbReference type="Proteomes" id="UP000257323">
    <property type="component" value="Unassembled WGS sequence"/>
</dbReference>
<keyword evidence="14" id="KW-0333">Golgi apparatus</keyword>
<keyword evidence="22" id="KW-0031">Aminopeptidase</keyword>
<dbReference type="PANTHER" id="PTHR12053:SF3">
    <property type="entry name" value="CARBOXYPEPTIDASE Q"/>
    <property type="match status" value="1"/>
</dbReference>
<evidence type="ECO:0000256" key="4">
    <source>
        <dbReference type="ARBA" id="ARBA00004613"/>
    </source>
</evidence>
<dbReference type="EMBL" id="QUAH01000005">
    <property type="protein sequence ID" value="RFT16085.1"/>
    <property type="molecule type" value="Genomic_DNA"/>
</dbReference>
<evidence type="ECO:0000256" key="6">
    <source>
        <dbReference type="ARBA" id="ARBA00022525"/>
    </source>
</evidence>
<keyword evidence="15" id="KW-0482">Metalloprotease</keyword>
<evidence type="ECO:0000313" key="23">
    <source>
        <dbReference type="Proteomes" id="UP000257323"/>
    </source>
</evidence>
<feature type="domain" description="Peptidase M28" evidence="21">
    <location>
        <begin position="282"/>
        <end position="459"/>
    </location>
</feature>
<evidence type="ECO:0000259" key="21">
    <source>
        <dbReference type="Pfam" id="PF04389"/>
    </source>
</evidence>
<comment type="caution">
    <text evidence="22">The sequence shown here is derived from an EMBL/GenBank/DDBJ whole genome shotgun (WGS) entry which is preliminary data.</text>
</comment>
<proteinExistence type="predicted"/>
<dbReference type="PANTHER" id="PTHR12053">
    <property type="entry name" value="PROTEASE FAMILY M28 PLASMA GLUTAMATE CARBOXYPEPTIDASE-RELATED"/>
    <property type="match status" value="1"/>
</dbReference>
<keyword evidence="16" id="KW-0865">Zymogen</keyword>
<dbReference type="Pfam" id="PF04389">
    <property type="entry name" value="Peptidase_M28"/>
    <property type="match status" value="1"/>
</dbReference>
<dbReference type="GO" id="GO:0004177">
    <property type="term" value="F:aminopeptidase activity"/>
    <property type="evidence" value="ECO:0007669"/>
    <property type="project" value="UniProtKB-KW"/>
</dbReference>
<organism evidence="22 23">
    <name type="scientific">Candidatus Saccharicenans subterraneus</name>
    <dbReference type="NCBI Taxonomy" id="2508984"/>
    <lineage>
        <taxon>Bacteria</taxon>
        <taxon>Candidatus Aminicenantota</taxon>
        <taxon>Candidatus Aminicenantia</taxon>
        <taxon>Candidatus Aminicenantales</taxon>
        <taxon>Candidatus Saccharicenantaceae</taxon>
        <taxon>Candidatus Saccharicenans</taxon>
    </lineage>
</organism>
<comment type="subunit">
    <text evidence="19">Homodimer. The monomeric form is inactive while the homodimer is active.</text>
</comment>
<evidence type="ECO:0000256" key="14">
    <source>
        <dbReference type="ARBA" id="ARBA00023034"/>
    </source>
</evidence>
<dbReference type="GO" id="GO:0005764">
    <property type="term" value="C:lysosome"/>
    <property type="evidence" value="ECO:0007669"/>
    <property type="project" value="UniProtKB-SubCell"/>
</dbReference>
<protein>
    <recommendedName>
        <fullName evidence="5">Carboxypeptidase Q</fullName>
    </recommendedName>
    <alternativeName>
        <fullName evidence="20">Plasma glutamate carboxypeptidase</fullName>
    </alternativeName>
</protein>
<name>A0A3E2BMU9_9BACT</name>